<dbReference type="AlphaFoldDB" id="A0A839F1C1"/>
<evidence type="ECO:0000313" key="1">
    <source>
        <dbReference type="EMBL" id="MBA8886114.1"/>
    </source>
</evidence>
<gene>
    <name evidence="1" type="ORF">FHW12_000305</name>
</gene>
<accession>A0A839F1C1</accession>
<dbReference type="EMBL" id="JACGXL010000001">
    <property type="protein sequence ID" value="MBA8886114.1"/>
    <property type="molecule type" value="Genomic_DNA"/>
</dbReference>
<protein>
    <submittedName>
        <fullName evidence="1">Uncharacterized protein</fullName>
    </submittedName>
</protein>
<dbReference type="RefSeq" id="WP_182529224.1">
    <property type="nucleotide sequence ID" value="NZ_JACGXL010000001.1"/>
</dbReference>
<evidence type="ECO:0000313" key="2">
    <source>
        <dbReference type="Proteomes" id="UP000550401"/>
    </source>
</evidence>
<name>A0A839F1C1_9GAMM</name>
<proteinExistence type="predicted"/>
<reference evidence="1 2" key="1">
    <citation type="submission" date="2020-07" db="EMBL/GenBank/DDBJ databases">
        <title>Genomic Encyclopedia of Type Strains, Phase IV (KMG-V): Genome sequencing to study the core and pangenomes of soil and plant-associated prokaryotes.</title>
        <authorList>
            <person name="Whitman W."/>
        </authorList>
    </citation>
    <scope>NUCLEOTIDE SEQUENCE [LARGE SCALE GENOMIC DNA]</scope>
    <source>
        <strain evidence="1 2">RH2WT43</strain>
    </source>
</reference>
<sequence length="49" mass="5059">MADVASQNELVDLVGRGMKVEDAAVARALQDAANAAPPAGYEHSFGKSE</sequence>
<keyword evidence="2" id="KW-1185">Reference proteome</keyword>
<organism evidence="1 2">
    <name type="scientific">Dokdonella fugitiva</name>
    <dbReference type="NCBI Taxonomy" id="328517"/>
    <lineage>
        <taxon>Bacteria</taxon>
        <taxon>Pseudomonadati</taxon>
        <taxon>Pseudomonadota</taxon>
        <taxon>Gammaproteobacteria</taxon>
        <taxon>Lysobacterales</taxon>
        <taxon>Rhodanobacteraceae</taxon>
        <taxon>Dokdonella</taxon>
    </lineage>
</organism>
<dbReference type="Proteomes" id="UP000550401">
    <property type="component" value="Unassembled WGS sequence"/>
</dbReference>
<comment type="caution">
    <text evidence="1">The sequence shown here is derived from an EMBL/GenBank/DDBJ whole genome shotgun (WGS) entry which is preliminary data.</text>
</comment>